<dbReference type="OrthoDB" id="9795838at2"/>
<dbReference type="PANTHER" id="PTHR39323:SF1">
    <property type="entry name" value="BLR1149 PROTEIN"/>
    <property type="match status" value="1"/>
</dbReference>
<evidence type="ECO:0000313" key="2">
    <source>
        <dbReference type="EMBL" id="SDZ76348.1"/>
    </source>
</evidence>
<dbReference type="STRING" id="89524.SAMN05444370_101226"/>
<sequence length="246" mass="25636">MNIAARFPIPASEGLFFRLAGREVAARPSGALWVPELGLMAVADLHLGKAERMARRGGALLPPYECAETLARLEAEIAALRPACVVCVGDSFDDDLAARALDGEACDRLAALARGRRWIWVSGNHDPATPCLPGEAVAEHDATHPDASAGGPLVFRHIAAPGAAPGEVSGHYHPAATLAPHGRRIRRRCFLEDGRRVILPAFGAFTGGLCATDAAFNPLLGPGARALLVGSRVIAAPRSALSGRAG</sequence>
<evidence type="ECO:0000313" key="3">
    <source>
        <dbReference type="Proteomes" id="UP000198703"/>
    </source>
</evidence>
<feature type="domain" description="Calcineurin-like phosphoesterase" evidence="1">
    <location>
        <begin position="40"/>
        <end position="138"/>
    </location>
</feature>
<proteinExistence type="predicted"/>
<dbReference type="InterPro" id="IPR026336">
    <property type="entry name" value="PdeM-like"/>
</dbReference>
<dbReference type="AlphaFoldDB" id="A0A1H3VQH4"/>
<dbReference type="GO" id="GO:0016787">
    <property type="term" value="F:hydrolase activity"/>
    <property type="evidence" value="ECO:0007669"/>
    <property type="project" value="InterPro"/>
</dbReference>
<evidence type="ECO:0000259" key="1">
    <source>
        <dbReference type="Pfam" id="PF00149"/>
    </source>
</evidence>
<dbReference type="InterPro" id="IPR024173">
    <property type="entry name" value="Pesterase_MJ0037-like"/>
</dbReference>
<dbReference type="InterPro" id="IPR004843">
    <property type="entry name" value="Calcineurin-like_PHP"/>
</dbReference>
<name>A0A1H3VQH4_9RHOB</name>
<keyword evidence="3" id="KW-1185">Reference proteome</keyword>
<gene>
    <name evidence="2" type="ORF">SAMN05444370_101226</name>
</gene>
<reference evidence="2 3" key="1">
    <citation type="submission" date="2016-10" db="EMBL/GenBank/DDBJ databases">
        <authorList>
            <person name="de Groot N.N."/>
        </authorList>
    </citation>
    <scope>NUCLEOTIDE SEQUENCE [LARGE SCALE GENOMIC DNA]</scope>
    <source>
        <strain evidence="2 3">DSM 15345</strain>
    </source>
</reference>
<dbReference type="PANTHER" id="PTHR39323">
    <property type="entry name" value="BLR1149 PROTEIN"/>
    <property type="match status" value="1"/>
</dbReference>
<dbReference type="InterPro" id="IPR029052">
    <property type="entry name" value="Metallo-depent_PP-like"/>
</dbReference>
<dbReference type="RefSeq" id="WP_093247633.1">
    <property type="nucleotide sequence ID" value="NZ_FNQM01000001.1"/>
</dbReference>
<accession>A0A1H3VQH4</accession>
<dbReference type="Proteomes" id="UP000198703">
    <property type="component" value="Unassembled WGS sequence"/>
</dbReference>
<dbReference type="Pfam" id="PF00149">
    <property type="entry name" value="Metallophos"/>
    <property type="match status" value="1"/>
</dbReference>
<dbReference type="PIRSF" id="PIRSF000887">
    <property type="entry name" value="Pesterase_MJ0037"/>
    <property type="match status" value="1"/>
</dbReference>
<dbReference type="SUPFAM" id="SSF56300">
    <property type="entry name" value="Metallo-dependent phosphatases"/>
    <property type="match status" value="1"/>
</dbReference>
<dbReference type="NCBIfam" id="TIGR04123">
    <property type="entry name" value="P_estr_lig_assc"/>
    <property type="match status" value="1"/>
</dbReference>
<dbReference type="EMBL" id="FNQM01000001">
    <property type="protein sequence ID" value="SDZ76348.1"/>
    <property type="molecule type" value="Genomic_DNA"/>
</dbReference>
<protein>
    <submittedName>
        <fullName evidence="2">Putative phosphoesterase</fullName>
    </submittedName>
</protein>
<organism evidence="2 3">
    <name type="scientific">Rubrimonas cliftonensis</name>
    <dbReference type="NCBI Taxonomy" id="89524"/>
    <lineage>
        <taxon>Bacteria</taxon>
        <taxon>Pseudomonadati</taxon>
        <taxon>Pseudomonadota</taxon>
        <taxon>Alphaproteobacteria</taxon>
        <taxon>Rhodobacterales</taxon>
        <taxon>Paracoccaceae</taxon>
        <taxon>Rubrimonas</taxon>
    </lineage>
</organism>
<dbReference type="Gene3D" id="3.60.21.10">
    <property type="match status" value="1"/>
</dbReference>